<name>A0A7W7N1L2_9ACTN</name>
<dbReference type="AlphaFoldDB" id="A0A7W7N1L2"/>
<keyword evidence="5 6" id="KW-0472">Membrane</keyword>
<dbReference type="CDD" id="cd06580">
    <property type="entry name" value="TM_PBP1_transp_TpRbsC_like"/>
    <property type="match status" value="1"/>
</dbReference>
<feature type="transmembrane region" description="Helical" evidence="6">
    <location>
        <begin position="418"/>
        <end position="437"/>
    </location>
</feature>
<evidence type="ECO:0000256" key="4">
    <source>
        <dbReference type="ARBA" id="ARBA00022989"/>
    </source>
</evidence>
<comment type="subcellular location">
    <subcellularLocation>
        <location evidence="1">Cell membrane</location>
        <topology evidence="1">Multi-pass membrane protein</topology>
    </subcellularLocation>
</comment>
<dbReference type="RefSeq" id="WP_184888935.1">
    <property type="nucleotide sequence ID" value="NZ_BAAAHD010000084.1"/>
</dbReference>
<dbReference type="Proteomes" id="UP001501427">
    <property type="component" value="Unassembled WGS sequence"/>
</dbReference>
<dbReference type="PANTHER" id="PTHR43370">
    <property type="entry name" value="SUGAR ABC TRANSPORTER INTEGRAL MEMBRANE PROTEIN-RELATED"/>
    <property type="match status" value="1"/>
</dbReference>
<feature type="transmembrane region" description="Helical" evidence="6">
    <location>
        <begin position="106"/>
        <end position="131"/>
    </location>
</feature>
<dbReference type="PANTHER" id="PTHR43370:SF1">
    <property type="entry name" value="GUANOSINE ABC TRANSPORTER PERMEASE PROTEIN NUPQ"/>
    <property type="match status" value="1"/>
</dbReference>
<feature type="transmembrane region" description="Helical" evidence="6">
    <location>
        <begin position="273"/>
        <end position="298"/>
    </location>
</feature>
<feature type="transmembrane region" description="Helical" evidence="6">
    <location>
        <begin position="138"/>
        <end position="156"/>
    </location>
</feature>
<evidence type="ECO:0000313" key="9">
    <source>
        <dbReference type="Proteomes" id="UP000549343"/>
    </source>
</evidence>
<reference evidence="7" key="3">
    <citation type="submission" date="2023-12" db="EMBL/GenBank/DDBJ databases">
        <authorList>
            <person name="Sun Q."/>
            <person name="Inoue M."/>
        </authorList>
    </citation>
    <scope>NUCLEOTIDE SEQUENCE</scope>
    <source>
        <strain evidence="7">JCM 10667</strain>
    </source>
</reference>
<reference evidence="8 9" key="2">
    <citation type="submission" date="2020-08" db="EMBL/GenBank/DDBJ databases">
        <title>Sequencing the genomes of 1000 actinobacteria strains.</title>
        <authorList>
            <person name="Klenk H.-P."/>
        </authorList>
    </citation>
    <scope>NUCLEOTIDE SEQUENCE [LARGE SCALE GENOMIC DNA]</scope>
    <source>
        <strain evidence="8 9">DSM 44772</strain>
    </source>
</reference>
<evidence type="ECO:0000313" key="8">
    <source>
        <dbReference type="EMBL" id="MBB4778070.1"/>
    </source>
</evidence>
<evidence type="ECO:0000256" key="5">
    <source>
        <dbReference type="ARBA" id="ARBA00023136"/>
    </source>
</evidence>
<reference evidence="7 10" key="1">
    <citation type="journal article" date="2019" name="Int. J. Syst. Evol. Microbiol.">
        <title>The Global Catalogue of Microorganisms (GCM) 10K type strain sequencing project: providing services to taxonomists for standard genome sequencing and annotation.</title>
        <authorList>
            <consortium name="The Broad Institute Genomics Platform"/>
            <consortium name="The Broad Institute Genome Sequencing Center for Infectious Disease"/>
            <person name="Wu L."/>
            <person name="Ma J."/>
        </authorList>
    </citation>
    <scope>NUCLEOTIDE SEQUENCE [LARGE SCALE GENOMIC DNA]</scope>
    <source>
        <strain evidence="7 10">JCM 10667</strain>
    </source>
</reference>
<feature type="transmembrane region" description="Helical" evidence="6">
    <location>
        <begin position="22"/>
        <end position="42"/>
    </location>
</feature>
<dbReference type="GO" id="GO:0022857">
    <property type="term" value="F:transmembrane transporter activity"/>
    <property type="evidence" value="ECO:0007669"/>
    <property type="project" value="InterPro"/>
</dbReference>
<dbReference type="Pfam" id="PF02653">
    <property type="entry name" value="BPD_transp_2"/>
    <property type="match status" value="1"/>
</dbReference>
<gene>
    <name evidence="8" type="ORF">F4557_006488</name>
    <name evidence="7" type="ORF">GCM10009546_67500</name>
</gene>
<comment type="caution">
    <text evidence="8">The sequence shown here is derived from an EMBL/GenBank/DDBJ whole genome shotgun (WGS) entry which is preliminary data.</text>
</comment>
<keyword evidence="10" id="KW-1185">Reference proteome</keyword>
<dbReference type="EMBL" id="JACHMV010000001">
    <property type="protein sequence ID" value="MBB4778070.1"/>
    <property type="molecule type" value="Genomic_DNA"/>
</dbReference>
<dbReference type="GO" id="GO:0005886">
    <property type="term" value="C:plasma membrane"/>
    <property type="evidence" value="ECO:0007669"/>
    <property type="project" value="UniProtKB-SubCell"/>
</dbReference>
<keyword evidence="4 6" id="KW-1133">Transmembrane helix</keyword>
<feature type="transmembrane region" description="Helical" evidence="6">
    <location>
        <begin position="387"/>
        <end position="406"/>
    </location>
</feature>
<accession>A0A7W7N1L2</accession>
<dbReference type="Proteomes" id="UP000549343">
    <property type="component" value="Unassembled WGS sequence"/>
</dbReference>
<keyword evidence="2" id="KW-1003">Cell membrane</keyword>
<organism evidence="8 9">
    <name type="scientific">Actinomadura livida</name>
    <dbReference type="NCBI Taxonomy" id="79909"/>
    <lineage>
        <taxon>Bacteria</taxon>
        <taxon>Bacillati</taxon>
        <taxon>Actinomycetota</taxon>
        <taxon>Actinomycetes</taxon>
        <taxon>Streptosporangiales</taxon>
        <taxon>Thermomonosporaceae</taxon>
        <taxon>Actinomadura</taxon>
    </lineage>
</organism>
<feature type="transmembrane region" description="Helical" evidence="6">
    <location>
        <begin position="345"/>
        <end position="366"/>
    </location>
</feature>
<dbReference type="EMBL" id="BAAAHD010000084">
    <property type="protein sequence ID" value="GAA0595920.1"/>
    <property type="molecule type" value="Genomic_DNA"/>
</dbReference>
<protein>
    <submittedName>
        <fullName evidence="7">ABC transporter permease</fullName>
    </submittedName>
    <submittedName>
        <fullName evidence="8">Simple sugar transport system permease protein</fullName>
    </submittedName>
</protein>
<proteinExistence type="predicted"/>
<keyword evidence="3 6" id="KW-0812">Transmembrane</keyword>
<feature type="transmembrane region" description="Helical" evidence="6">
    <location>
        <begin position="79"/>
        <end position="100"/>
    </location>
</feature>
<keyword evidence="8" id="KW-0813">Transport</keyword>
<evidence type="ECO:0000256" key="1">
    <source>
        <dbReference type="ARBA" id="ARBA00004651"/>
    </source>
</evidence>
<evidence type="ECO:0000256" key="6">
    <source>
        <dbReference type="SAM" id="Phobius"/>
    </source>
</evidence>
<evidence type="ECO:0000313" key="10">
    <source>
        <dbReference type="Proteomes" id="UP001501427"/>
    </source>
</evidence>
<dbReference type="InterPro" id="IPR001851">
    <property type="entry name" value="ABC_transp_permease"/>
</dbReference>
<feature type="transmembrane region" description="Helical" evidence="6">
    <location>
        <begin position="54"/>
        <end position="72"/>
    </location>
</feature>
<evidence type="ECO:0000256" key="2">
    <source>
        <dbReference type="ARBA" id="ARBA00022475"/>
    </source>
</evidence>
<evidence type="ECO:0000256" key="3">
    <source>
        <dbReference type="ARBA" id="ARBA00022692"/>
    </source>
</evidence>
<sequence length="451" mass="47354">MSVATETAAVRKPANGGRRLRWPHYMLIASGLLVLLSLVRIIDDAEPVTSSGTVSAALRLAVPIFLAGLGGLWSERSGVINIGLEGMMILGTWTGAWAGYQWGPWIGVAVGILGGALGGLLHAVATVSFGVDHIVSGVAINILGLGLTQFLAGLLFNTGEAKALGGGPRQSPPIDSIMTLTMPVLSGGKIGGWQSPDWLGSLEQRHWFVLSDFAGILRGLTSGVSLLTLVALLLVPATFLVLWRTPFGLRIRSCGEDPYAAESLGVKVYRMKYAAVTISGAFSGLAGAFLVTVAAPLYQDGQTNGRGFIGLAAMIFGNWRPGGLAAGSLLFGYTDAMNVRGGGQAVHALLLFVAILLVGVAIWQAVRAGRLRPQIVTDAGRREVRNAYVGSALSLVAALALLTWFLLSEAVPGELVSFTPHLTTLLVLALASQRLRMPAANGLRYRRGEAR</sequence>
<evidence type="ECO:0000313" key="7">
    <source>
        <dbReference type="EMBL" id="GAA0595920.1"/>
    </source>
</evidence>
<keyword evidence="8" id="KW-0762">Sugar transport</keyword>
<feature type="transmembrane region" description="Helical" evidence="6">
    <location>
        <begin position="220"/>
        <end position="243"/>
    </location>
</feature>